<dbReference type="SMART" id="SM00475">
    <property type="entry name" value="53EXOc"/>
    <property type="match status" value="1"/>
</dbReference>
<dbReference type="SMART" id="SM00279">
    <property type="entry name" value="HhH2"/>
    <property type="match status" value="1"/>
</dbReference>
<dbReference type="Gene3D" id="3.40.50.1010">
    <property type="entry name" value="5'-nuclease"/>
    <property type="match status" value="1"/>
</dbReference>
<dbReference type="InterPro" id="IPR038969">
    <property type="entry name" value="FEN"/>
</dbReference>
<dbReference type="SUPFAM" id="SSF47807">
    <property type="entry name" value="5' to 3' exonuclease, C-terminal subdomain"/>
    <property type="match status" value="1"/>
</dbReference>
<accession>A0A7W3UY23</accession>
<dbReference type="AlphaFoldDB" id="A0A7W3UY23"/>
<dbReference type="GO" id="GO:0008409">
    <property type="term" value="F:5'-3' exonuclease activity"/>
    <property type="evidence" value="ECO:0007669"/>
    <property type="project" value="InterPro"/>
</dbReference>
<evidence type="ECO:0000313" key="6">
    <source>
        <dbReference type="EMBL" id="MBB1115477.1"/>
    </source>
</evidence>
<dbReference type="Gene3D" id="1.10.150.20">
    <property type="entry name" value="5' to 3' exonuclease, C-terminal subdomain"/>
    <property type="match status" value="1"/>
</dbReference>
<feature type="compositionally biased region" description="Basic residues" evidence="4">
    <location>
        <begin position="21"/>
        <end position="30"/>
    </location>
</feature>
<proteinExistence type="predicted"/>
<feature type="region of interest" description="Disordered" evidence="4">
    <location>
        <begin position="1"/>
        <end position="54"/>
    </location>
</feature>
<dbReference type="EMBL" id="JACIUV010000001">
    <property type="protein sequence ID" value="MBB1115477.1"/>
    <property type="molecule type" value="Genomic_DNA"/>
</dbReference>
<evidence type="ECO:0000256" key="1">
    <source>
        <dbReference type="ARBA" id="ARBA00022722"/>
    </source>
</evidence>
<dbReference type="Pfam" id="PF01367">
    <property type="entry name" value="5_3_exonuc"/>
    <property type="match status" value="1"/>
</dbReference>
<evidence type="ECO:0000313" key="7">
    <source>
        <dbReference type="Proteomes" id="UP000550609"/>
    </source>
</evidence>
<dbReference type="CDD" id="cd09859">
    <property type="entry name" value="PIN_53EXO"/>
    <property type="match status" value="1"/>
</dbReference>
<dbReference type="InterPro" id="IPR029060">
    <property type="entry name" value="PIN-like_dom_sf"/>
</dbReference>
<comment type="caution">
    <text evidence="6">The sequence shown here is derived from an EMBL/GenBank/DDBJ whole genome shotgun (WGS) entry which is preliminary data.</text>
</comment>
<dbReference type="InterPro" id="IPR002421">
    <property type="entry name" value="5-3_exonuclease"/>
</dbReference>
<organism evidence="6 7">
    <name type="scientific">Stenotrophomonas koreensis</name>
    <dbReference type="NCBI Taxonomy" id="266128"/>
    <lineage>
        <taxon>Bacteria</taxon>
        <taxon>Pseudomonadati</taxon>
        <taxon>Pseudomonadota</taxon>
        <taxon>Gammaproteobacteria</taxon>
        <taxon>Lysobacterales</taxon>
        <taxon>Lysobacteraceae</taxon>
        <taxon>Stenotrophomonas</taxon>
    </lineage>
</organism>
<sequence>MADRLDGRGPRRGPPPGAGRGRAHRRLHPYRQRENRYPRSRTPRPGGPADRLDCTGTMKSPLYLVDASIYVFRAWHSLPPEMTDTGGWPVHAVHGFARFLLELLERERPQHIAIAFDEALDGCFRHRLYPAYKANREPAPEELRRQFAHCKALCAALGLPVLAHPEYEADDLIGSALHIGRAAGLRGLVISADKDLSQLLVDADEQWDMPRQQRWGVDQVKARYGVHAHQIADYLALCGDAVDNIPGISGIGAKSAAVLLAHFGSLDALLARIDEVPFLRLRGAAAIAARLREQRAQALLFRQLTTVACDAPAPPLAGLQRSQPDGQMLDGLARVLRMGPMTRRRLFAAAGLPAPDSTPA</sequence>
<protein>
    <submittedName>
        <fullName evidence="6">Exodeoxyribonuclease IX</fullName>
    </submittedName>
</protein>
<dbReference type="FunFam" id="1.10.150.20:FF:000003">
    <property type="entry name" value="DNA polymerase I"/>
    <property type="match status" value="1"/>
</dbReference>
<evidence type="ECO:0000256" key="2">
    <source>
        <dbReference type="ARBA" id="ARBA00022801"/>
    </source>
</evidence>
<dbReference type="Proteomes" id="UP000550609">
    <property type="component" value="Unassembled WGS sequence"/>
</dbReference>
<dbReference type="GO" id="GO:0017108">
    <property type="term" value="F:5'-flap endonuclease activity"/>
    <property type="evidence" value="ECO:0007669"/>
    <property type="project" value="InterPro"/>
</dbReference>
<gene>
    <name evidence="6" type="ORF">H4O09_00150</name>
</gene>
<dbReference type="Pfam" id="PF02739">
    <property type="entry name" value="5_3_exonuc_N"/>
    <property type="match status" value="1"/>
</dbReference>
<dbReference type="GO" id="GO:0033567">
    <property type="term" value="P:DNA replication, Okazaki fragment processing"/>
    <property type="evidence" value="ECO:0007669"/>
    <property type="project" value="InterPro"/>
</dbReference>
<dbReference type="GO" id="GO:0003677">
    <property type="term" value="F:DNA binding"/>
    <property type="evidence" value="ECO:0007669"/>
    <property type="project" value="UniProtKB-KW"/>
</dbReference>
<name>A0A7W3UY23_9GAMM</name>
<dbReference type="InterPro" id="IPR008918">
    <property type="entry name" value="HhH2"/>
</dbReference>
<dbReference type="PANTHER" id="PTHR42646">
    <property type="entry name" value="FLAP ENDONUCLEASE XNI"/>
    <property type="match status" value="1"/>
</dbReference>
<dbReference type="InterPro" id="IPR036279">
    <property type="entry name" value="5-3_exonuclease_C_sf"/>
</dbReference>
<evidence type="ECO:0000259" key="5">
    <source>
        <dbReference type="SMART" id="SM00475"/>
    </source>
</evidence>
<dbReference type="InterPro" id="IPR020046">
    <property type="entry name" value="5-3_exonucl_a-hlix_arch_N"/>
</dbReference>
<keyword evidence="2" id="KW-0378">Hydrolase</keyword>
<keyword evidence="3" id="KW-0238">DNA-binding</keyword>
<keyword evidence="1" id="KW-0540">Nuclease</keyword>
<dbReference type="InterPro" id="IPR020045">
    <property type="entry name" value="DNA_polI_H3TH"/>
</dbReference>
<evidence type="ECO:0000256" key="3">
    <source>
        <dbReference type="ARBA" id="ARBA00023125"/>
    </source>
</evidence>
<dbReference type="CDD" id="cd09898">
    <property type="entry name" value="H3TH_53EXO"/>
    <property type="match status" value="1"/>
</dbReference>
<dbReference type="SUPFAM" id="SSF88723">
    <property type="entry name" value="PIN domain-like"/>
    <property type="match status" value="1"/>
</dbReference>
<dbReference type="PANTHER" id="PTHR42646:SF2">
    <property type="entry name" value="5'-3' EXONUCLEASE FAMILY PROTEIN"/>
    <property type="match status" value="1"/>
</dbReference>
<evidence type="ECO:0000256" key="4">
    <source>
        <dbReference type="SAM" id="MobiDB-lite"/>
    </source>
</evidence>
<reference evidence="6 7" key="1">
    <citation type="submission" date="2020-08" db="EMBL/GenBank/DDBJ databases">
        <title>Stenotrophomonas sp. W1S232.</title>
        <authorList>
            <person name="Deng Y."/>
        </authorList>
    </citation>
    <scope>NUCLEOTIDE SEQUENCE [LARGE SCALE GENOMIC DNA]</scope>
    <source>
        <strain evidence="6 7">W1S232</strain>
    </source>
</reference>
<feature type="domain" description="5'-3' exonuclease" evidence="5">
    <location>
        <begin position="58"/>
        <end position="322"/>
    </location>
</feature>